<dbReference type="AlphaFoldDB" id="Q9ETT0"/>
<evidence type="ECO:0000313" key="3">
    <source>
        <dbReference type="EMBL" id="AAG48563.1"/>
    </source>
</evidence>
<dbReference type="PROSITE" id="PS50943">
    <property type="entry name" value="HTH_CROC1"/>
    <property type="match status" value="1"/>
</dbReference>
<protein>
    <submittedName>
        <fullName evidence="3">MutR</fullName>
    </submittedName>
</protein>
<evidence type="ECO:0000259" key="1">
    <source>
        <dbReference type="PROSITE" id="PS50943"/>
    </source>
</evidence>
<accession>Q9ETT0</accession>
<dbReference type="Pfam" id="PF21259">
    <property type="entry name" value="Rgg_C"/>
    <property type="match status" value="1"/>
</dbReference>
<dbReference type="SUPFAM" id="SSF47413">
    <property type="entry name" value="lambda repressor-like DNA-binding domains"/>
    <property type="match status" value="1"/>
</dbReference>
<reference evidence="3" key="3">
    <citation type="journal article" date="2001" name="Appl. Environ. Microbiol.">
        <title>The group I strain of Streptococcus mutans, UA140, produces both the lantibiotic mutacin I and a nonlantibiotic bacteriocin, mutacin IV.</title>
        <authorList>
            <person name="Qi F."/>
            <person name="Chen P."/>
            <person name="Caufield P.W."/>
        </authorList>
    </citation>
    <scope>NUCLEOTIDE SEQUENCE</scope>
    <source>
        <strain evidence="3">UA140</strain>
    </source>
</reference>
<dbReference type="InterPro" id="IPR001387">
    <property type="entry name" value="Cro/C1-type_HTH"/>
</dbReference>
<dbReference type="Gene3D" id="1.10.260.40">
    <property type="entry name" value="lambda repressor-like DNA-binding domains"/>
    <property type="match status" value="1"/>
</dbReference>
<dbReference type="EMBL" id="AF238860">
    <property type="protein sequence ID" value="AAG48563.1"/>
    <property type="molecule type" value="Genomic_DNA"/>
</dbReference>
<proteinExistence type="predicted"/>
<dbReference type="NCBIfam" id="TIGR01716">
    <property type="entry name" value="RGG_Cterm"/>
    <property type="match status" value="1"/>
</dbReference>
<reference evidence="2" key="1">
    <citation type="journal article" date="1999" name="Appl. Environ. Microbiol.">
        <title>Purification of mutacin III from group III Streptococcus mutans UA787 and genetic analyses of mutacin III biosynthesis genes.</title>
        <authorList>
            <person name="Qi F."/>
            <person name="Chen P."/>
            <person name="Caufield P.W."/>
        </authorList>
    </citation>
    <scope>NUCLEOTIDE SEQUENCE</scope>
    <source>
        <strain evidence="2">CH43</strain>
    </source>
</reference>
<dbReference type="InterPro" id="IPR010982">
    <property type="entry name" value="Lambda_DNA-bd_dom_sf"/>
</dbReference>
<dbReference type="InterPro" id="IPR010057">
    <property type="entry name" value="Transcription_activator_Rgg_C"/>
</dbReference>
<dbReference type="InterPro" id="IPR053163">
    <property type="entry name" value="HTH-type_regulator_Rgg"/>
</dbReference>
<dbReference type="CDD" id="cd00093">
    <property type="entry name" value="HTH_XRE"/>
    <property type="match status" value="1"/>
</dbReference>
<evidence type="ECO:0000313" key="2">
    <source>
        <dbReference type="EMBL" id="AAF99576.1"/>
    </source>
</evidence>
<dbReference type="GO" id="GO:0003677">
    <property type="term" value="F:DNA binding"/>
    <property type="evidence" value="ECO:0007669"/>
    <property type="project" value="InterPro"/>
</dbReference>
<organism evidence="3">
    <name type="scientific">Streptococcus mutans</name>
    <dbReference type="NCBI Taxonomy" id="1309"/>
    <lineage>
        <taxon>Bacteria</taxon>
        <taxon>Bacillati</taxon>
        <taxon>Bacillota</taxon>
        <taxon>Bacilli</taxon>
        <taxon>Lactobacillales</taxon>
        <taxon>Streptococcaceae</taxon>
        <taxon>Streptococcus</taxon>
    </lineage>
</organism>
<gene>
    <name evidence="3" type="primary">mutR</name>
</gene>
<dbReference type="PANTHER" id="PTHR37038">
    <property type="entry name" value="TRANSCRIPTIONAL REGULATOR-RELATED"/>
    <property type="match status" value="1"/>
</dbReference>
<sequence>MKVNQSMELGELYRELRIARGLKIKDIACKNLSKSQLSRFENGQTMLAADKLLLAISGIHMSFSEFGYALSHYEESDFFKRGNKLSELYVQKDIKGLKKLLEFNDNHEVFDVYNRLNKLVIQVTIHLLDTDYIISDDDKNFLTTYLYNIEEWTEYELYIFGNTMSILSSDDLIFLGKAFVERDKLYISLPSHKKNAELTFLNLILILLERKKLYQAIYFVENLEKLLNYQDMFAITFLKFLKKIITYFHDKSVDMSELEHYINIVEEINPTIASILKSNLNQLLSSFSH</sequence>
<name>Q9ETT0_STRMG</name>
<reference evidence="3" key="2">
    <citation type="journal article" date="2000" name="Appl. Environ. Microbiol.">
        <title>Purification and biochemical characterization of mutacin I from the group I strain of Streptococcus mutans, CH43, and genetic analysis of mutacin I biosynthesis genes.</title>
        <authorList>
            <person name="Qi F."/>
            <person name="Chen P."/>
            <person name="Caufield P.W."/>
        </authorList>
    </citation>
    <scope>NUCLEOTIDE SEQUENCE</scope>
    <source>
        <strain evidence="2">CH43</strain>
        <strain evidence="3">UA140</strain>
    </source>
</reference>
<dbReference type="EMBL" id="AF207710">
    <property type="protein sequence ID" value="AAF99576.1"/>
    <property type="molecule type" value="Genomic_DNA"/>
</dbReference>
<dbReference type="PANTHER" id="PTHR37038:SF12">
    <property type="entry name" value="TRANSCRIPTIONAL REGULATOR"/>
    <property type="match status" value="1"/>
</dbReference>
<feature type="domain" description="HTH cro/C1-type" evidence="1">
    <location>
        <begin position="14"/>
        <end position="66"/>
    </location>
</feature>